<name>A0A8K0RAL1_9PLEO</name>
<dbReference type="PANTHER" id="PTHR42085:SF1">
    <property type="entry name" value="F-BOX DOMAIN-CONTAINING PROTEIN"/>
    <property type="match status" value="1"/>
</dbReference>
<protein>
    <submittedName>
        <fullName evidence="1">Uncharacterized protein</fullName>
    </submittedName>
</protein>
<evidence type="ECO:0000313" key="2">
    <source>
        <dbReference type="Proteomes" id="UP000813461"/>
    </source>
</evidence>
<comment type="caution">
    <text evidence="1">The sequence shown here is derived from an EMBL/GenBank/DDBJ whole genome shotgun (WGS) entry which is preliminary data.</text>
</comment>
<gene>
    <name evidence="1" type="ORF">FB567DRAFT_617133</name>
</gene>
<organism evidence="1 2">
    <name type="scientific">Paraphoma chrysanthemicola</name>
    <dbReference type="NCBI Taxonomy" id="798071"/>
    <lineage>
        <taxon>Eukaryota</taxon>
        <taxon>Fungi</taxon>
        <taxon>Dikarya</taxon>
        <taxon>Ascomycota</taxon>
        <taxon>Pezizomycotina</taxon>
        <taxon>Dothideomycetes</taxon>
        <taxon>Pleosporomycetidae</taxon>
        <taxon>Pleosporales</taxon>
        <taxon>Pleosporineae</taxon>
        <taxon>Phaeosphaeriaceae</taxon>
        <taxon>Paraphoma</taxon>
    </lineage>
</organism>
<evidence type="ECO:0000313" key="1">
    <source>
        <dbReference type="EMBL" id="KAH7091496.1"/>
    </source>
</evidence>
<reference evidence="1" key="1">
    <citation type="journal article" date="2021" name="Nat. Commun.">
        <title>Genetic determinants of endophytism in the Arabidopsis root mycobiome.</title>
        <authorList>
            <person name="Mesny F."/>
            <person name="Miyauchi S."/>
            <person name="Thiergart T."/>
            <person name="Pickel B."/>
            <person name="Atanasova L."/>
            <person name="Karlsson M."/>
            <person name="Huettel B."/>
            <person name="Barry K.W."/>
            <person name="Haridas S."/>
            <person name="Chen C."/>
            <person name="Bauer D."/>
            <person name="Andreopoulos W."/>
            <person name="Pangilinan J."/>
            <person name="LaButti K."/>
            <person name="Riley R."/>
            <person name="Lipzen A."/>
            <person name="Clum A."/>
            <person name="Drula E."/>
            <person name="Henrissat B."/>
            <person name="Kohler A."/>
            <person name="Grigoriev I.V."/>
            <person name="Martin F.M."/>
            <person name="Hacquard S."/>
        </authorList>
    </citation>
    <scope>NUCLEOTIDE SEQUENCE</scope>
    <source>
        <strain evidence="1">MPI-SDFR-AT-0120</strain>
    </source>
</reference>
<accession>A0A8K0RAL1</accession>
<dbReference type="EMBL" id="JAGMVJ010000004">
    <property type="protein sequence ID" value="KAH7091496.1"/>
    <property type="molecule type" value="Genomic_DNA"/>
</dbReference>
<proteinExistence type="predicted"/>
<sequence length="162" mass="18390">MSQSETVQERYDHNVPINCRCFLFELPRELRDMIYVYALSSESGLFKDNTWPSPLNELDGHLYVTDGLNKRRSNPLKLVCKQLRAETTGLELSLNALTFTGDKARSGATLFRDFMTSECSPTHKSHMREVIITDPNSGHFCIDFIGVLETVTPSFHRGICAE</sequence>
<dbReference type="OrthoDB" id="3800235at2759"/>
<dbReference type="PANTHER" id="PTHR42085">
    <property type="entry name" value="F-BOX DOMAIN-CONTAINING PROTEIN"/>
    <property type="match status" value="1"/>
</dbReference>
<dbReference type="AlphaFoldDB" id="A0A8K0RAL1"/>
<dbReference type="InterPro" id="IPR038883">
    <property type="entry name" value="AN11006-like"/>
</dbReference>
<keyword evidence="2" id="KW-1185">Reference proteome</keyword>
<dbReference type="Proteomes" id="UP000813461">
    <property type="component" value="Unassembled WGS sequence"/>
</dbReference>